<dbReference type="Pfam" id="PF01627">
    <property type="entry name" value="Hpt"/>
    <property type="match status" value="1"/>
</dbReference>
<dbReference type="GO" id="GO:0000160">
    <property type="term" value="P:phosphorelay signal transduction system"/>
    <property type="evidence" value="ECO:0007669"/>
    <property type="project" value="UniProtKB-KW"/>
</dbReference>
<sequence>MALTKEAPRTGVWATLRHHLHRINGSAQILGATALLELCEQMENYPLTQIPAPIVEEGLRQLENQLKELSDEIDLMTPA</sequence>
<dbReference type="GO" id="GO:0004672">
    <property type="term" value="F:protein kinase activity"/>
    <property type="evidence" value="ECO:0007669"/>
    <property type="project" value="UniProtKB-ARBA"/>
</dbReference>
<dbReference type="AlphaFoldDB" id="A0A208ZPM9"/>
<reference evidence="5 6" key="1">
    <citation type="submission" date="2017-05" db="EMBL/GenBank/DDBJ databases">
        <title>Whole genome sequencing of Yersinia kristensenii.</title>
        <authorList>
            <person name="Campioni F."/>
        </authorList>
    </citation>
    <scope>NUCLEOTIDE SEQUENCE [LARGE SCALE GENOMIC DNA]</scope>
    <source>
        <strain evidence="5 6">CFSAN060536</strain>
    </source>
</reference>
<evidence type="ECO:0000256" key="2">
    <source>
        <dbReference type="PROSITE-ProRule" id="PRU00110"/>
    </source>
</evidence>
<evidence type="ECO:0000313" key="5">
    <source>
        <dbReference type="EMBL" id="OVZ82408.1"/>
    </source>
</evidence>
<feature type="modified residue" description="Phosphohistidine" evidence="2">
    <location>
        <position position="21"/>
    </location>
</feature>
<comment type="caution">
    <text evidence="5">The sequence shown here is derived from an EMBL/GenBank/DDBJ whole genome shotgun (WGS) entry which is preliminary data.</text>
</comment>
<evidence type="ECO:0000259" key="4">
    <source>
        <dbReference type="PROSITE" id="PS50894"/>
    </source>
</evidence>
<evidence type="ECO:0000256" key="3">
    <source>
        <dbReference type="SAM" id="Coils"/>
    </source>
</evidence>
<keyword evidence="3" id="KW-0175">Coiled coil</keyword>
<dbReference type="RefSeq" id="WP_087816540.1">
    <property type="nucleotide sequence ID" value="NZ_CBCPKE010000009.1"/>
</dbReference>
<organism evidence="5 6">
    <name type="scientific">Yersinia intermedia</name>
    <dbReference type="NCBI Taxonomy" id="631"/>
    <lineage>
        <taxon>Bacteria</taxon>
        <taxon>Pseudomonadati</taxon>
        <taxon>Pseudomonadota</taxon>
        <taxon>Gammaproteobacteria</taxon>
        <taxon>Enterobacterales</taxon>
        <taxon>Yersiniaceae</taxon>
        <taxon>Yersinia</taxon>
    </lineage>
</organism>
<feature type="coiled-coil region" evidence="3">
    <location>
        <begin position="52"/>
        <end position="79"/>
    </location>
</feature>
<accession>A0A208ZPM9</accession>
<dbReference type="InterPro" id="IPR008207">
    <property type="entry name" value="Sig_transdc_His_kin_Hpt_dom"/>
</dbReference>
<gene>
    <name evidence="5" type="ORF">CBW57_20645</name>
</gene>
<evidence type="ECO:0000313" key="6">
    <source>
        <dbReference type="Proteomes" id="UP000196440"/>
    </source>
</evidence>
<proteinExistence type="predicted"/>
<keyword evidence="1" id="KW-0902">Two-component regulatory system</keyword>
<dbReference type="PROSITE" id="PS50894">
    <property type="entry name" value="HPT"/>
    <property type="match status" value="1"/>
</dbReference>
<keyword evidence="2" id="KW-0597">Phosphoprotein</keyword>
<feature type="domain" description="HPt" evidence="4">
    <location>
        <begin position="1"/>
        <end position="76"/>
    </location>
</feature>
<dbReference type="InterPro" id="IPR036641">
    <property type="entry name" value="HPT_dom_sf"/>
</dbReference>
<dbReference type="EMBL" id="NHOI01000037">
    <property type="protein sequence ID" value="OVZ82408.1"/>
    <property type="molecule type" value="Genomic_DNA"/>
</dbReference>
<dbReference type="SUPFAM" id="SSF47226">
    <property type="entry name" value="Histidine-containing phosphotransfer domain, HPT domain"/>
    <property type="match status" value="1"/>
</dbReference>
<dbReference type="Gene3D" id="1.20.120.160">
    <property type="entry name" value="HPT domain"/>
    <property type="match status" value="1"/>
</dbReference>
<name>A0A208ZPM9_YERIN</name>
<evidence type="ECO:0000256" key="1">
    <source>
        <dbReference type="ARBA" id="ARBA00023012"/>
    </source>
</evidence>
<dbReference type="Proteomes" id="UP000196440">
    <property type="component" value="Unassembled WGS sequence"/>
</dbReference>
<protein>
    <recommendedName>
        <fullName evidence="4">HPt domain-containing protein</fullName>
    </recommendedName>
</protein>